<dbReference type="GO" id="GO:0005524">
    <property type="term" value="F:ATP binding"/>
    <property type="evidence" value="ECO:0007669"/>
    <property type="project" value="UniProtKB-UniRule"/>
</dbReference>
<dbReference type="EMBL" id="KT201087">
    <property type="protein sequence ID" value="ALS56099.1"/>
    <property type="molecule type" value="Genomic_DNA"/>
</dbReference>
<gene>
    <name evidence="6" type="primary">recF</name>
</gene>
<keyword evidence="3 6" id="KW-0547">Nucleotide-binding</keyword>
<dbReference type="InterPro" id="IPR001238">
    <property type="entry name" value="DNA-binding_RecF"/>
</dbReference>
<reference evidence="7" key="1">
    <citation type="journal article" date="2016" name="ISME J.">
        <title>Functional metagenomic screen reveals new and diverse microbial rhodopsins.</title>
        <authorList>
            <person name="Pushkarev A."/>
            <person name="Beja O."/>
        </authorList>
    </citation>
    <scope>NUCLEOTIDE SEQUENCE</scope>
</reference>
<accession>A0A0U2W637</accession>
<dbReference type="Gene3D" id="1.20.1050.90">
    <property type="entry name" value="RecF/RecN/SMC, N-terminal domain"/>
    <property type="match status" value="1"/>
</dbReference>
<evidence type="ECO:0000256" key="1">
    <source>
        <dbReference type="ARBA" id="ARBA00022490"/>
    </source>
</evidence>
<dbReference type="GO" id="GO:0005737">
    <property type="term" value="C:cytoplasm"/>
    <property type="evidence" value="ECO:0007669"/>
    <property type="project" value="UniProtKB-SubCell"/>
</dbReference>
<comment type="function">
    <text evidence="6">The RecF protein is involved in DNA metabolism; it is required for DNA replication and normal SOS inducibility. RecF binds preferentially to single-stranded, linear DNA. It also seems to bind ATP.</text>
</comment>
<sequence length="323" mass="37114">MEAIYLTSNLRSFKSVSNTELINNTSDLFKISINFSKKNSNNNIFVEKSLKSAKMLYNNKKISKTNASVMFPCYSLVFGFNNILLNDSSYRREFTDSGMFHVEPDSRKSYNSYEKCLKQRNFLLKSKNYHSIGLWDKQLIEANDRLSEYRQKYFNKLNHEFSLILENIKVKIPEIYNDISSLKLVYMKGWEGDDFNIAFNQNEPKDRALGYTSSGTHRSDFIVTSMSKPIRESGSMSTLVMACLIINLAKINVFHVKHGFKPVLLIDDLFFGIDNKNLSTVVKLLVHSKGNIVLTAPNIYKKILEKICKENKELKLIAVGENG</sequence>
<keyword evidence="6" id="KW-0227">DNA damage</keyword>
<proteinExistence type="inferred from homology"/>
<evidence type="ECO:0000256" key="2">
    <source>
        <dbReference type="ARBA" id="ARBA00022705"/>
    </source>
</evidence>
<dbReference type="SUPFAM" id="SSF52540">
    <property type="entry name" value="P-loop containing nucleoside triphosphate hydrolases"/>
    <property type="match status" value="1"/>
</dbReference>
<evidence type="ECO:0000256" key="3">
    <source>
        <dbReference type="ARBA" id="ARBA00022741"/>
    </source>
</evidence>
<name>A0A0U2W637_9BACT</name>
<protein>
    <recommendedName>
        <fullName evidence="6">DNA replication and repair protein RecF</fullName>
    </recommendedName>
</protein>
<evidence type="ECO:0000313" key="7">
    <source>
        <dbReference type="EMBL" id="ALS56099.1"/>
    </source>
</evidence>
<dbReference type="AlphaFoldDB" id="A0A0U2W637"/>
<comment type="similarity">
    <text evidence="6">Belongs to the RecF family.</text>
</comment>
<evidence type="ECO:0000256" key="6">
    <source>
        <dbReference type="HAMAP-Rule" id="MF_00365"/>
    </source>
</evidence>
<dbReference type="PANTHER" id="PTHR32182:SF0">
    <property type="entry name" value="DNA REPLICATION AND REPAIR PROTEIN RECF"/>
    <property type="match status" value="1"/>
</dbReference>
<comment type="caution">
    <text evidence="6">Lacks conserved residue(s) required for the propagation of feature annotation.</text>
</comment>
<evidence type="ECO:0000256" key="5">
    <source>
        <dbReference type="ARBA" id="ARBA00023125"/>
    </source>
</evidence>
<evidence type="ECO:0000256" key="4">
    <source>
        <dbReference type="ARBA" id="ARBA00022840"/>
    </source>
</evidence>
<dbReference type="GO" id="GO:0006260">
    <property type="term" value="P:DNA replication"/>
    <property type="evidence" value="ECO:0007669"/>
    <property type="project" value="UniProtKB-UniRule"/>
</dbReference>
<comment type="subcellular location">
    <subcellularLocation>
        <location evidence="6">Cytoplasm</location>
    </subcellularLocation>
</comment>
<dbReference type="GO" id="GO:0009432">
    <property type="term" value="P:SOS response"/>
    <property type="evidence" value="ECO:0007669"/>
    <property type="project" value="UniProtKB-UniRule"/>
</dbReference>
<dbReference type="GO" id="GO:0000731">
    <property type="term" value="P:DNA synthesis involved in DNA repair"/>
    <property type="evidence" value="ECO:0007669"/>
    <property type="project" value="TreeGrafter"/>
</dbReference>
<keyword evidence="6" id="KW-0742">SOS response</keyword>
<keyword evidence="6" id="KW-0234">DNA repair</keyword>
<dbReference type="HAMAP" id="MF_00365">
    <property type="entry name" value="RecF"/>
    <property type="match status" value="1"/>
</dbReference>
<keyword evidence="1 6" id="KW-0963">Cytoplasm</keyword>
<dbReference type="GO" id="GO:0003697">
    <property type="term" value="F:single-stranded DNA binding"/>
    <property type="evidence" value="ECO:0007669"/>
    <property type="project" value="UniProtKB-UniRule"/>
</dbReference>
<dbReference type="InterPro" id="IPR042174">
    <property type="entry name" value="RecF_2"/>
</dbReference>
<dbReference type="Gene3D" id="3.40.50.300">
    <property type="entry name" value="P-loop containing nucleotide triphosphate hydrolases"/>
    <property type="match status" value="1"/>
</dbReference>
<keyword evidence="2 6" id="KW-0235">DNA replication</keyword>
<dbReference type="GO" id="GO:0006302">
    <property type="term" value="P:double-strand break repair"/>
    <property type="evidence" value="ECO:0007669"/>
    <property type="project" value="TreeGrafter"/>
</dbReference>
<dbReference type="NCBIfam" id="TIGR00611">
    <property type="entry name" value="recf"/>
    <property type="match status" value="1"/>
</dbReference>
<keyword evidence="5 6" id="KW-0238">DNA-binding</keyword>
<dbReference type="InterPro" id="IPR027417">
    <property type="entry name" value="P-loop_NTPase"/>
</dbReference>
<organism evidence="7">
    <name type="scientific">uncultured bacterium EIL5A08</name>
    <dbReference type="NCBI Taxonomy" id="1768204"/>
    <lineage>
        <taxon>Bacteria</taxon>
        <taxon>environmental samples</taxon>
    </lineage>
</organism>
<dbReference type="PANTHER" id="PTHR32182">
    <property type="entry name" value="DNA REPLICATION AND REPAIR PROTEIN RECF"/>
    <property type="match status" value="1"/>
</dbReference>
<keyword evidence="4 6" id="KW-0067">ATP-binding</keyword>